<gene>
    <name evidence="2" type="ORF">FXN63_12055</name>
</gene>
<reference evidence="2 3" key="1">
    <citation type="submission" date="2019-08" db="EMBL/GenBank/DDBJ databases">
        <title>Amphibian skin-associated Pigmentiphaga: genome sequence and occurrence across geography and hosts.</title>
        <authorList>
            <person name="Bletz M.C."/>
            <person name="Bunk B."/>
            <person name="Sproeer C."/>
            <person name="Biwer P."/>
            <person name="Reiter S."/>
            <person name="Rabemananjara F.C.E."/>
            <person name="Schulz S."/>
            <person name="Overmann J."/>
            <person name="Vences M."/>
        </authorList>
    </citation>
    <scope>NUCLEOTIDE SEQUENCE [LARGE SCALE GENOMIC DNA]</scope>
    <source>
        <strain evidence="2 3">Mada1488</strain>
    </source>
</reference>
<accession>A0A5C0AVM3</accession>
<evidence type="ECO:0008006" key="4">
    <source>
        <dbReference type="Google" id="ProtNLM"/>
    </source>
</evidence>
<sequence>MRTRCRAVLLLAGLVGLAGLTTDKATAADVPWARADLLAQDATRWPEVAVLVQITDLDSYGGDSKSHDTSLPNPLNPFDCFSTGHVEPRCWQVTLKMGAKVLPVKKQQAIPTLDRLRIQYLWLVYQASGEPAAQTPIALKLSMVKRQGVISPVPLHADGNTLDVQKAAQAQIAESPWPFILPTAEARIRKLEESLPASREREVMREQWATFTERDCQAQALSGLKDTQTCRYDHIRAQYEAFRQARGVQ</sequence>
<keyword evidence="1" id="KW-0732">Signal</keyword>
<keyword evidence="3" id="KW-1185">Reference proteome</keyword>
<organism evidence="2 3">
    <name type="scientific">Pigmentiphaga aceris</name>
    <dbReference type="NCBI Taxonomy" id="1940612"/>
    <lineage>
        <taxon>Bacteria</taxon>
        <taxon>Pseudomonadati</taxon>
        <taxon>Pseudomonadota</taxon>
        <taxon>Betaproteobacteria</taxon>
        <taxon>Burkholderiales</taxon>
        <taxon>Alcaligenaceae</taxon>
        <taxon>Pigmentiphaga</taxon>
    </lineage>
</organism>
<dbReference type="AlphaFoldDB" id="A0A5C0AVM3"/>
<dbReference type="RefSeq" id="WP_148815136.1">
    <property type="nucleotide sequence ID" value="NZ_CP043046.1"/>
</dbReference>
<feature type="signal peptide" evidence="1">
    <location>
        <begin position="1"/>
        <end position="27"/>
    </location>
</feature>
<name>A0A5C0AVM3_9BURK</name>
<dbReference type="OrthoDB" id="9832747at2"/>
<evidence type="ECO:0000313" key="2">
    <source>
        <dbReference type="EMBL" id="QEI06482.1"/>
    </source>
</evidence>
<evidence type="ECO:0000256" key="1">
    <source>
        <dbReference type="SAM" id="SignalP"/>
    </source>
</evidence>
<protein>
    <recommendedName>
        <fullName evidence="4">DUF1311 domain-containing protein</fullName>
    </recommendedName>
</protein>
<evidence type="ECO:0000313" key="3">
    <source>
        <dbReference type="Proteomes" id="UP000325161"/>
    </source>
</evidence>
<dbReference type="Proteomes" id="UP000325161">
    <property type="component" value="Chromosome"/>
</dbReference>
<dbReference type="KEGG" id="pacr:FXN63_12055"/>
<feature type="chain" id="PRO_5023081303" description="DUF1311 domain-containing protein" evidence="1">
    <location>
        <begin position="28"/>
        <end position="249"/>
    </location>
</feature>
<proteinExistence type="predicted"/>
<dbReference type="EMBL" id="CP043046">
    <property type="protein sequence ID" value="QEI06482.1"/>
    <property type="molecule type" value="Genomic_DNA"/>
</dbReference>